<reference evidence="2 3" key="1">
    <citation type="submission" date="2016-06" db="EMBL/GenBank/DDBJ databases">
        <authorList>
            <consortium name="Pathogen Informatics"/>
        </authorList>
    </citation>
    <scope>NUCLEOTIDE SEQUENCE [LARGE SCALE GENOMIC DNA]</scope>
    <source>
        <strain evidence="2">PmlGA01</strain>
    </source>
</reference>
<protein>
    <submittedName>
        <fullName evidence="2">Uncharacterized protein</fullName>
    </submittedName>
</protein>
<gene>
    <name evidence="2" type="primary">PmlGA01_070023400</name>
    <name evidence="2" type="ORF">PMLGA01_070023400</name>
</gene>
<feature type="transmembrane region" description="Helical" evidence="1">
    <location>
        <begin position="71"/>
        <end position="93"/>
    </location>
</feature>
<dbReference type="AlphaFoldDB" id="A0A1C3KBQ5"/>
<organism evidence="2 3">
    <name type="scientific">Plasmodium malariae</name>
    <dbReference type="NCBI Taxonomy" id="5858"/>
    <lineage>
        <taxon>Eukaryota</taxon>
        <taxon>Sar</taxon>
        <taxon>Alveolata</taxon>
        <taxon>Apicomplexa</taxon>
        <taxon>Aconoidasida</taxon>
        <taxon>Haemosporida</taxon>
        <taxon>Plasmodiidae</taxon>
        <taxon>Plasmodium</taxon>
        <taxon>Plasmodium (Plasmodium)</taxon>
    </lineage>
</organism>
<evidence type="ECO:0000313" key="3">
    <source>
        <dbReference type="Proteomes" id="UP000219799"/>
    </source>
</evidence>
<dbReference type="Proteomes" id="UP000219799">
    <property type="component" value="Chromosome 7"/>
</dbReference>
<keyword evidence="1" id="KW-0472">Membrane</keyword>
<dbReference type="EMBL" id="LT594495">
    <property type="protein sequence ID" value="SBT70987.1"/>
    <property type="molecule type" value="Genomic_DNA"/>
</dbReference>
<keyword evidence="1" id="KW-1133">Transmembrane helix</keyword>
<name>A0A1C3KBQ5_PLAMA</name>
<accession>A0A1C3KBQ5</accession>
<sequence>MIRIYKDHLKGSHHFSRVFLYIILHLCNKANFFKKRSEKNNLFNNCEKAFCLQKRIINEKKNRSKKLKKSVVVHFATSEISYFYFHYFLYIVLPKLHFLADYEKKKIIDNLYLINTNITDEDIQGHLYNKINEEGKCCSIIFCNDILPKEKYNYNNSLTIFLENASFLNIFVNLYQRKRMQKAPQLLIRKDQKRHISCAKSQYYNFNRGKHLMVCNNCLYMIYFTRNHFNKCNIIIQKRNKNLRSFTIYDEIIKNINTSVQWARHYSFYKFYYTAYVSFLNHRINTFHNIMNMVINNKRQKKKKNILYLFFKYKKILFNSSIFYDFINKKFICIDFCHAANLYIEFLKVQDRVNAAAGPNNCKTSFHYRINGRDEKRNFNRKDLVKEMKNNLNIYVWSSHQKENFYSSLVKMKFRKFYN</sequence>
<dbReference type="VEuPathDB" id="PlasmoDB:PmUG01_07033000"/>
<keyword evidence="1" id="KW-0812">Transmembrane</keyword>
<evidence type="ECO:0000313" key="2">
    <source>
        <dbReference type="EMBL" id="SBT70987.1"/>
    </source>
</evidence>
<evidence type="ECO:0000256" key="1">
    <source>
        <dbReference type="SAM" id="Phobius"/>
    </source>
</evidence>
<proteinExistence type="predicted"/>